<dbReference type="EMBL" id="FWXY01000001">
    <property type="protein sequence ID" value="SMC38169.1"/>
    <property type="molecule type" value="Genomic_DNA"/>
</dbReference>
<dbReference type="SUPFAM" id="SSF53448">
    <property type="entry name" value="Nucleotide-diphospho-sugar transferases"/>
    <property type="match status" value="1"/>
</dbReference>
<protein>
    <recommendedName>
        <fullName evidence="1">DUF4301 domain-containing protein</fullName>
    </recommendedName>
</protein>
<dbReference type="Proteomes" id="UP000192418">
    <property type="component" value="Unassembled WGS sequence"/>
</dbReference>
<dbReference type="InterPro" id="IPR029044">
    <property type="entry name" value="Nucleotide-diphossugar_trans"/>
</dbReference>
<sequence>MKTFQDKIRETEKNIEQLISSGIPEEKIISQMEIFDKGFSFISLVRPCTPGDGIDRIAENLFDTYLECYSQALNDHRILKFVPASGAATRMFKALLSVYNSNNPLTRESIATAAKENADYKLFFEFIESIDKFAFYDGLSSCLARKGYNMETLRKKGAFRKILGGVLEHWGLGYGEKPKGLIQFHNYDDHPRTAFEEHMAEAMAQSRSSEMPIPIHYTVSKVHEQAIKDHIASVKHRYRHNSQSFDISFSTQKKSTNTIAVDMRNRAFRSLDDELIFRPGGHGALLENLNDLGADIVFIKNIDNVVPDCHRGDTITWKALLCGYLIHLQNQVFQYLGFLEKGRKVSVDAMEKMVGFARETLHLTLPDDFNLMKASEKLSTLFSLFNRPIRVCGMVKNLGEPGGGPFWARDRKYGCSLQIVESSQVDDDDPIQAQILSSSTHFNPVDLVCGVRDYKGNPFNLNDYADYNSGFITMKSSQGKELKAMELPGLWNGSMAFWTTVFVEVPLSTFNPVKSVNDLLRPEHQNISG</sequence>
<name>A0A1W1YPT3_9BACT</name>
<proteinExistence type="predicted"/>
<dbReference type="Pfam" id="PF14134">
    <property type="entry name" value="DUF4301"/>
    <property type="match status" value="1"/>
</dbReference>
<accession>A0A1W1YPT3</accession>
<dbReference type="InterPro" id="IPR025393">
    <property type="entry name" value="DUF4301"/>
</dbReference>
<dbReference type="Gene3D" id="3.90.550.10">
    <property type="entry name" value="Spore Coat Polysaccharide Biosynthesis Protein SpsA, Chain A"/>
    <property type="match status" value="1"/>
</dbReference>
<feature type="domain" description="DUF4301" evidence="1">
    <location>
        <begin position="11"/>
        <end position="525"/>
    </location>
</feature>
<evidence type="ECO:0000313" key="3">
    <source>
        <dbReference type="Proteomes" id="UP000192418"/>
    </source>
</evidence>
<dbReference type="STRING" id="1121400.SAMN02746065_101262"/>
<reference evidence="2 3" key="1">
    <citation type="submission" date="2017-04" db="EMBL/GenBank/DDBJ databases">
        <authorList>
            <person name="Afonso C.L."/>
            <person name="Miller P.J."/>
            <person name="Scott M.A."/>
            <person name="Spackman E."/>
            <person name="Goraichik I."/>
            <person name="Dimitrov K.M."/>
            <person name="Suarez D.L."/>
            <person name="Swayne D.E."/>
        </authorList>
    </citation>
    <scope>NUCLEOTIDE SEQUENCE [LARGE SCALE GENOMIC DNA]</scope>
    <source>
        <strain evidence="2 3">DSM 3385</strain>
    </source>
</reference>
<organism evidence="2 3">
    <name type="scientific">Desulfocicer vacuolatum DSM 3385</name>
    <dbReference type="NCBI Taxonomy" id="1121400"/>
    <lineage>
        <taxon>Bacteria</taxon>
        <taxon>Pseudomonadati</taxon>
        <taxon>Thermodesulfobacteriota</taxon>
        <taxon>Desulfobacteria</taxon>
        <taxon>Desulfobacterales</taxon>
        <taxon>Desulfobacteraceae</taxon>
        <taxon>Desulfocicer</taxon>
    </lineage>
</organism>
<evidence type="ECO:0000313" key="2">
    <source>
        <dbReference type="EMBL" id="SMC38169.1"/>
    </source>
</evidence>
<gene>
    <name evidence="2" type="ORF">SAMN02746065_101262</name>
</gene>
<keyword evidence="3" id="KW-1185">Reference proteome</keyword>
<dbReference type="AlphaFoldDB" id="A0A1W1YPT3"/>
<evidence type="ECO:0000259" key="1">
    <source>
        <dbReference type="Pfam" id="PF14134"/>
    </source>
</evidence>
<dbReference type="RefSeq" id="WP_212637547.1">
    <property type="nucleotide sequence ID" value="NZ_FWXY01000001.1"/>
</dbReference>